<keyword evidence="1" id="KW-0732">Signal</keyword>
<evidence type="ECO:0000313" key="5">
    <source>
        <dbReference type="Proteomes" id="UP000705283"/>
    </source>
</evidence>
<proteinExistence type="predicted"/>
<dbReference type="EMBL" id="MRWD01000006">
    <property type="protein sequence ID" value="ORJ22573.1"/>
    <property type="molecule type" value="Genomic_DNA"/>
</dbReference>
<gene>
    <name evidence="3" type="ORF">BS639_04070</name>
    <name evidence="2" type="ORF">ITX54_09455</name>
</gene>
<name>A0AA40X1K9_9GAMM</name>
<reference evidence="2" key="4">
    <citation type="submission" date="2022-09" db="EMBL/GenBank/DDBJ databases">
        <title>Rouxiella aceris sp. nov., isolated from tree sap and emended description of the genus Rhouxiella.</title>
        <authorList>
            <person name="Kim I.S."/>
        </authorList>
    </citation>
    <scope>NUCLEOTIDE SEQUENCE</scope>
    <source>
        <strain evidence="2">SAP-2</strain>
    </source>
</reference>
<reference evidence="2" key="3">
    <citation type="submission" date="2020-11" db="EMBL/GenBank/DDBJ databases">
        <authorList>
            <person name="Lee S.D."/>
        </authorList>
    </citation>
    <scope>NUCLEOTIDE SEQUENCE</scope>
    <source>
        <strain evidence="2">SAP-2</strain>
    </source>
</reference>
<feature type="signal peptide" evidence="1">
    <location>
        <begin position="1"/>
        <end position="28"/>
    </location>
</feature>
<protein>
    <submittedName>
        <fullName evidence="2">DUF1007 family protein</fullName>
    </submittedName>
</protein>
<organism evidence="2 5">
    <name type="scientific">Rouxiella silvae</name>
    <dbReference type="NCBI Taxonomy" id="1646373"/>
    <lineage>
        <taxon>Bacteria</taxon>
        <taxon>Pseudomonadati</taxon>
        <taxon>Pseudomonadota</taxon>
        <taxon>Gammaproteobacteria</taxon>
        <taxon>Enterobacterales</taxon>
        <taxon>Yersiniaceae</taxon>
        <taxon>Rouxiella</taxon>
    </lineage>
</organism>
<comment type="caution">
    <text evidence="2">The sequence shown here is derived from an EMBL/GenBank/DDBJ whole genome shotgun (WGS) entry which is preliminary data.</text>
</comment>
<dbReference type="RefSeq" id="WP_084982325.1">
    <property type="nucleotide sequence ID" value="NZ_CBCSCF010000011.1"/>
</dbReference>
<dbReference type="InterPro" id="IPR010412">
    <property type="entry name" value="DUF1007"/>
</dbReference>
<evidence type="ECO:0000313" key="3">
    <source>
        <dbReference type="EMBL" id="ORJ22573.1"/>
    </source>
</evidence>
<feature type="chain" id="PRO_5041200773" evidence="1">
    <location>
        <begin position="29"/>
        <end position="218"/>
    </location>
</feature>
<dbReference type="AlphaFoldDB" id="A0AA40X1K9"/>
<sequence>MTAYAAFKRGCLLLGIALLGGMSAPALAHPHSFIDMQTTLVTKDSALVGLKMVWTMDEITSADLLYDAGKAAPGSEVWKKLAAEVMARVMAQHYFTDVYRDGKPVRYMRLPSEYQLSRSANKAVLEFVIPLAEPAALAGKPLIISTFDPSYFVDMTYKDAQALHLPADAQASCKLSLFTPAPNSSLQAYALSLDKADAPPEDMDLGQQFAQKVTLQCQ</sequence>
<evidence type="ECO:0000256" key="1">
    <source>
        <dbReference type="SAM" id="SignalP"/>
    </source>
</evidence>
<dbReference type="PIRSF" id="PIRSF008159">
    <property type="entry name" value="UCP008159_ABC"/>
    <property type="match status" value="1"/>
</dbReference>
<reference evidence="3" key="1">
    <citation type="submission" date="2016-12" db="EMBL/GenBank/DDBJ databases">
        <authorList>
            <person name="Le Fleche-Mateos A."/>
        </authorList>
    </citation>
    <scope>NUCLEOTIDE SEQUENCE</scope>
    <source>
        <strain evidence="3">213</strain>
    </source>
</reference>
<dbReference type="Proteomes" id="UP000705283">
    <property type="component" value="Unassembled WGS sequence"/>
</dbReference>
<dbReference type="Proteomes" id="UP000192722">
    <property type="component" value="Unassembled WGS sequence"/>
</dbReference>
<evidence type="ECO:0000313" key="4">
    <source>
        <dbReference type="Proteomes" id="UP000192722"/>
    </source>
</evidence>
<reference evidence="3 4" key="2">
    <citation type="journal article" date="2017" name="Int. J. Syst. Evol. Microbiol.">
        <title>Rouxiella badensis sp. nov. and Rouxiella silvae sp. nov. isolated from peat bog soil in Germany and emendation of the genus description.</title>
        <authorList>
            <person name="Le Fleche-Mateos A."/>
            <person name="Kugler J.H."/>
            <person name="Hansen S.H."/>
            <person name="Syldatk C."/>
            <person name="Hausmann R."/>
            <person name="Lomprez F."/>
            <person name="Vandenbogaert M."/>
            <person name="Manuguerra J.C."/>
            <person name="Grimont P.A."/>
        </authorList>
    </citation>
    <scope>NUCLEOTIDE SEQUENCE [LARGE SCALE GENOMIC DNA]</scope>
    <source>
        <strain evidence="3 4">213</strain>
    </source>
</reference>
<dbReference type="InterPro" id="IPR016537">
    <property type="entry name" value="UCP008159_ABC"/>
</dbReference>
<keyword evidence="4" id="KW-1185">Reference proteome</keyword>
<dbReference type="Pfam" id="PF06226">
    <property type="entry name" value="DUF1007"/>
    <property type="match status" value="1"/>
</dbReference>
<accession>A0AA40X1K9</accession>
<dbReference type="EMBL" id="JADMKS010000003">
    <property type="protein sequence ID" value="MBF6636878.1"/>
    <property type="molecule type" value="Genomic_DNA"/>
</dbReference>
<evidence type="ECO:0000313" key="2">
    <source>
        <dbReference type="EMBL" id="MBF6636878.1"/>
    </source>
</evidence>